<dbReference type="Pfam" id="PF11744">
    <property type="entry name" value="ALMT"/>
    <property type="match status" value="1"/>
</dbReference>
<evidence type="ECO:0000256" key="1">
    <source>
        <dbReference type="ARBA" id="ARBA00004141"/>
    </source>
</evidence>
<dbReference type="PANTHER" id="PTHR37994:SF4">
    <property type="entry name" value="ER TRANSPORTER 6TM N-TERMINAL DOMAIN-CONTAINING PROTEIN-RELATED"/>
    <property type="match status" value="1"/>
</dbReference>
<keyword evidence="4 6" id="KW-0472">Membrane</keyword>
<feature type="transmembrane region" description="Helical" evidence="6">
    <location>
        <begin position="78"/>
        <end position="97"/>
    </location>
</feature>
<evidence type="ECO:0000313" key="9">
    <source>
        <dbReference type="EnsemblFungi" id="FOXG_08593P0"/>
    </source>
</evidence>
<dbReference type="InterPro" id="IPR020966">
    <property type="entry name" value="ALMT"/>
</dbReference>
<feature type="domain" description="Putative ER transporter 6TM N-terminal" evidence="8">
    <location>
        <begin position="25"/>
        <end position="103"/>
    </location>
</feature>
<feature type="transmembrane region" description="Helical" evidence="6">
    <location>
        <begin position="758"/>
        <end position="778"/>
    </location>
</feature>
<dbReference type="EnsemblFungi" id="FOXG_08593T0">
    <property type="protein sequence ID" value="FOXG_08593P0"/>
    <property type="gene ID" value="FOXG_08593"/>
</dbReference>
<organism evidence="9 10">
    <name type="scientific">Fusarium oxysporum (strain Fo5176)</name>
    <name type="common">Fusarium vascular wilt</name>
    <dbReference type="NCBI Taxonomy" id="660025"/>
    <lineage>
        <taxon>Eukaryota</taxon>
        <taxon>Fungi</taxon>
        <taxon>Dikarya</taxon>
        <taxon>Ascomycota</taxon>
        <taxon>Pezizomycotina</taxon>
        <taxon>Sordariomycetes</taxon>
        <taxon>Hypocreomycetidae</taxon>
        <taxon>Hypocreales</taxon>
        <taxon>Nectriaceae</taxon>
        <taxon>Fusarium</taxon>
        <taxon>Fusarium oxysporum species complex</taxon>
    </lineage>
</organism>
<dbReference type="Pfam" id="PF10334">
    <property type="entry name" value="BRE4"/>
    <property type="match status" value="1"/>
</dbReference>
<evidence type="ECO:0000259" key="7">
    <source>
        <dbReference type="Pfam" id="PF10334"/>
    </source>
</evidence>
<feature type="domain" description="Putative ER transporter 6TM N-terminal" evidence="8">
    <location>
        <begin position="108"/>
        <end position="236"/>
    </location>
</feature>
<dbReference type="GO" id="GO:0015743">
    <property type="term" value="P:malate transport"/>
    <property type="evidence" value="ECO:0007669"/>
    <property type="project" value="InterPro"/>
</dbReference>
<feature type="transmembrane region" description="Helical" evidence="6">
    <location>
        <begin position="166"/>
        <end position="184"/>
    </location>
</feature>
<sequence length="1141" mass="127696">MKTVTKRLRELAIVIWVDTETNDLWKQIIKCSIASIGSVVAVMTPEAAAVLGPSTFLAPMATVFAHPGQRLGTMIETLLMMLLGTLFGLAWSILALWLSGYASGTNETAPNAICAVFFTIAAFFHGYIRSASPRMFLFVTFFLIANIITLLGGYTSVSSEVITHTYYPMMVGGGISVVVNLSIFPELSSSYLGLSAIDALCETMDTMTRATHWFITPGADSEEDSTTTALTMTNTVKSVPEKPKRKKGRFRKWLSRFPNPFKQSQHRYHASTIPVGLTTIRSLTSKRGSLRARLTHCKAAQKEVNYEISVSALPLSSMKPLSTSHMSSLVQNTLAIIGACENKFIVLQNNDNSDDESDSDMTGPSGIKRMNTFDDYLQRVEESKPLREIEASSASLLESIIERIREPVQEFEASLKEAVRLVIVCVAYCYDVRRLPSGSPAPRGIHLQELDFRIDLFTEAITNFDASCSMELRRSGMDKSGYSMDFMPRMETFLISSFVLSLRQAAMYVLDMLRHVRKTVEQRQARNDRATIWFPKHVDIRQWLITGGESDGFVLPEAARKEVRRGKSTTGHKSKNKTHQSNKDTKTKPAKGKDEEKGIRFAEPVFQTREDRNVEQPQEKEQPQPQQSSKILKIRGMAADALEWIQDSEHVKYAFKLTIAILLLSWPAFVESQMGWYSAYRGIWAPMQLFLVFEVAIGTSFHVFFIRLCGVVAGSAFGYASALVGDRSLIAMVFFLIIGIMPSFYVQLGTRYVKAGMISTVTMVVVALCILNILTVLAAVNGTESAYHYFYKRLCAFIIGGTTALLIELILYPVRARDRLVESLAASVKQVQNMQAAMAVGLDEPIKPNFRNPDLNKRFRRATNKARGALAAAETFLPFSVTEPRLKGDFKPLVPVYKEIFYVLHQIIDRMENVVMLRREYGSSILEDLNPQVHAYRRNVAASIMLVLFTVYEAFITWTPLPQFIPSSRLAQLRLVNHVREILASRSGTQTPAGEPPSVFDENGELAAQVAYLITQKRFLSWNASTSGQMEIIEYLEELVQLVKILVGVNDFRSGLLKTPTLSNYRERKHLTRMPLSRVPTADSRTTGVPAEEVPTVEKDNEKEADSDSEEDIPMSLQRVGTRLCEDAAVVRRRAMSVSKD</sequence>
<evidence type="ECO:0000313" key="10">
    <source>
        <dbReference type="Proteomes" id="UP000002489"/>
    </source>
</evidence>
<evidence type="ECO:0000256" key="5">
    <source>
        <dbReference type="SAM" id="MobiDB-lite"/>
    </source>
</evidence>
<feature type="transmembrane region" description="Helical" evidence="6">
    <location>
        <begin position="728"/>
        <end position="746"/>
    </location>
</feature>
<dbReference type="STRING" id="426428.A0A0D2XX77"/>
<evidence type="ECO:0000256" key="3">
    <source>
        <dbReference type="ARBA" id="ARBA00022989"/>
    </source>
</evidence>
<name>A0A0D2XX77_FUSOF</name>
<feature type="compositionally biased region" description="Basic residues" evidence="5">
    <location>
        <begin position="562"/>
        <end position="580"/>
    </location>
</feature>
<dbReference type="AlphaFoldDB" id="A0A0D2XX77"/>
<keyword evidence="2 6" id="KW-0812">Transmembrane</keyword>
<dbReference type="Pfam" id="PF10337">
    <property type="entry name" value="ArAE_2_N"/>
    <property type="match status" value="2"/>
</dbReference>
<feature type="compositionally biased region" description="Basic and acidic residues" evidence="5">
    <location>
        <begin position="608"/>
        <end position="622"/>
    </location>
</feature>
<evidence type="ECO:0008006" key="11">
    <source>
        <dbReference type="Google" id="ProtNLM"/>
    </source>
</evidence>
<accession>A0A0D2XX77</accession>
<evidence type="ECO:0000256" key="6">
    <source>
        <dbReference type="SAM" id="Phobius"/>
    </source>
</evidence>
<keyword evidence="3 6" id="KW-1133">Transmembrane helix</keyword>
<evidence type="ECO:0000256" key="2">
    <source>
        <dbReference type="ARBA" id="ARBA00022692"/>
    </source>
</evidence>
<feature type="transmembrane region" description="Helical" evidence="6">
    <location>
        <begin position="135"/>
        <end position="154"/>
    </location>
</feature>
<feature type="domain" description="DUF2421" evidence="7">
    <location>
        <begin position="854"/>
        <end position="1048"/>
    </location>
</feature>
<dbReference type="Proteomes" id="UP000002489">
    <property type="component" value="Unassembled WGS sequence"/>
</dbReference>
<feature type="transmembrane region" description="Helical" evidence="6">
    <location>
        <begin position="790"/>
        <end position="812"/>
    </location>
</feature>
<feature type="region of interest" description="Disordered" evidence="5">
    <location>
        <begin position="1079"/>
        <end position="1118"/>
    </location>
</feature>
<feature type="transmembrane region" description="Helical" evidence="6">
    <location>
        <begin position="704"/>
        <end position="722"/>
    </location>
</feature>
<feature type="compositionally biased region" description="Basic and acidic residues" evidence="5">
    <location>
        <begin position="1096"/>
        <end position="1106"/>
    </location>
</feature>
<proteinExistence type="predicted"/>
<feature type="region of interest" description="Disordered" evidence="5">
    <location>
        <begin position="559"/>
        <end position="630"/>
    </location>
</feature>
<feature type="transmembrane region" description="Helical" evidence="6">
    <location>
        <begin position="653"/>
        <end position="670"/>
    </location>
</feature>
<dbReference type="PANTHER" id="PTHR37994">
    <property type="entry name" value="ARAE_2_N DOMAIN-CONTAINING PROTEIN-RELATED"/>
    <property type="match status" value="1"/>
</dbReference>
<protein>
    <recommendedName>
        <fullName evidence="11">ER transporter 6TM N-terminal domain-containing protein</fullName>
    </recommendedName>
</protein>
<dbReference type="InterPro" id="IPR018823">
    <property type="entry name" value="ArAE_2_N"/>
</dbReference>
<feature type="transmembrane region" description="Helical" evidence="6">
    <location>
        <begin position="940"/>
        <end position="961"/>
    </location>
</feature>
<evidence type="ECO:0000256" key="4">
    <source>
        <dbReference type="ARBA" id="ARBA00023136"/>
    </source>
</evidence>
<reference evidence="10" key="1">
    <citation type="journal article" date="2012" name="Mol. Plant Microbe Interact.">
        <title>A highly conserved effector in Fusarium oxysporum is required for full virulence on Arabidopsis.</title>
        <authorList>
            <person name="Thatcher L.F."/>
            <person name="Gardiner D.M."/>
            <person name="Kazan K."/>
            <person name="Manners J."/>
        </authorList>
    </citation>
    <scope>NUCLEOTIDE SEQUENCE [LARGE SCALE GENOMIC DNA]</scope>
    <source>
        <strain evidence="10">Fo5176</strain>
    </source>
</reference>
<comment type="subcellular location">
    <subcellularLocation>
        <location evidence="1">Membrane</location>
        <topology evidence="1">Multi-pass membrane protein</topology>
    </subcellularLocation>
</comment>
<dbReference type="InterPro" id="IPR018820">
    <property type="entry name" value="BRE4-related_DUF2421"/>
</dbReference>
<evidence type="ECO:0000259" key="8">
    <source>
        <dbReference type="Pfam" id="PF10337"/>
    </source>
</evidence>
<feature type="transmembrane region" description="Helical" evidence="6">
    <location>
        <begin position="676"/>
        <end position="697"/>
    </location>
</feature>
<dbReference type="GO" id="GO:0016020">
    <property type="term" value="C:membrane"/>
    <property type="evidence" value="ECO:0007669"/>
    <property type="project" value="UniProtKB-SubCell"/>
</dbReference>
<reference evidence="9" key="2">
    <citation type="submission" date="2025-08" db="UniProtKB">
        <authorList>
            <consortium name="EnsemblFungi"/>
        </authorList>
    </citation>
    <scope>IDENTIFICATION</scope>
    <source>
        <strain evidence="9">4287 / CBS 123668 / FGSC 9935 / NRRL 34936</strain>
    </source>
</reference>
<feature type="compositionally biased region" description="Basic and acidic residues" evidence="5">
    <location>
        <begin position="581"/>
        <end position="600"/>
    </location>
</feature>
<feature type="transmembrane region" description="Helical" evidence="6">
    <location>
        <begin position="109"/>
        <end position="128"/>
    </location>
</feature>